<dbReference type="Gene3D" id="3.90.780.10">
    <property type="entry name" value="5'-Nucleotidase, C-terminal domain"/>
    <property type="match status" value="1"/>
</dbReference>
<feature type="chain" id="PRO_5038164974" evidence="2">
    <location>
        <begin position="25"/>
        <end position="580"/>
    </location>
</feature>
<dbReference type="AlphaFoldDB" id="A0A917BRG1"/>
<dbReference type="PANTHER" id="PTHR11575">
    <property type="entry name" value="5'-NUCLEOTIDASE-RELATED"/>
    <property type="match status" value="1"/>
</dbReference>
<comment type="similarity">
    <text evidence="2">Belongs to the 5'-nucleotidase family.</text>
</comment>
<dbReference type="SUPFAM" id="SSF56300">
    <property type="entry name" value="Metallo-dependent phosphatases"/>
    <property type="match status" value="1"/>
</dbReference>
<dbReference type="InterPro" id="IPR006179">
    <property type="entry name" value="5_nucleotidase/apyrase"/>
</dbReference>
<evidence type="ECO:0000313" key="5">
    <source>
        <dbReference type="EMBL" id="GGF53988.1"/>
    </source>
</evidence>
<reference evidence="5" key="2">
    <citation type="submission" date="2020-09" db="EMBL/GenBank/DDBJ databases">
        <authorList>
            <person name="Sun Q."/>
            <person name="Zhou Y."/>
        </authorList>
    </citation>
    <scope>NUCLEOTIDE SEQUENCE</scope>
    <source>
        <strain evidence="5">CGMCC 1.12160</strain>
    </source>
</reference>
<dbReference type="InterPro" id="IPR036907">
    <property type="entry name" value="5'-Nucleotdase_C_sf"/>
</dbReference>
<dbReference type="EMBL" id="BMEM01000003">
    <property type="protein sequence ID" value="GGF53988.1"/>
    <property type="molecule type" value="Genomic_DNA"/>
</dbReference>
<protein>
    <submittedName>
        <fullName evidence="5">5'-nucleotidase</fullName>
    </submittedName>
</protein>
<organism evidence="5 6">
    <name type="scientific">Ornithinimicrobium tianjinense</name>
    <dbReference type="NCBI Taxonomy" id="1195761"/>
    <lineage>
        <taxon>Bacteria</taxon>
        <taxon>Bacillati</taxon>
        <taxon>Actinomycetota</taxon>
        <taxon>Actinomycetes</taxon>
        <taxon>Micrococcales</taxon>
        <taxon>Ornithinimicrobiaceae</taxon>
        <taxon>Ornithinimicrobium</taxon>
    </lineage>
</organism>
<evidence type="ECO:0000259" key="3">
    <source>
        <dbReference type="Pfam" id="PF00149"/>
    </source>
</evidence>
<evidence type="ECO:0000259" key="4">
    <source>
        <dbReference type="Pfam" id="PF02872"/>
    </source>
</evidence>
<dbReference type="SUPFAM" id="SSF55816">
    <property type="entry name" value="5'-nucleotidase (syn. UDP-sugar hydrolase), C-terminal domain"/>
    <property type="match status" value="1"/>
</dbReference>
<evidence type="ECO:0000313" key="6">
    <source>
        <dbReference type="Proteomes" id="UP000605670"/>
    </source>
</evidence>
<feature type="signal peptide" evidence="2">
    <location>
        <begin position="1"/>
        <end position="24"/>
    </location>
</feature>
<dbReference type="GO" id="GO:0046872">
    <property type="term" value="F:metal ion binding"/>
    <property type="evidence" value="ECO:0007669"/>
    <property type="project" value="InterPro"/>
</dbReference>
<dbReference type="PROSITE" id="PS00785">
    <property type="entry name" value="5_NUCLEOTIDASE_1"/>
    <property type="match status" value="1"/>
</dbReference>
<evidence type="ECO:0000256" key="1">
    <source>
        <dbReference type="ARBA" id="ARBA00022729"/>
    </source>
</evidence>
<dbReference type="RefSeq" id="WP_188430777.1">
    <property type="nucleotide sequence ID" value="NZ_BAABKH010000003.1"/>
</dbReference>
<dbReference type="InterPro" id="IPR006146">
    <property type="entry name" value="5'-Nucleotdase_CS"/>
</dbReference>
<evidence type="ECO:0000256" key="2">
    <source>
        <dbReference type="RuleBase" id="RU362119"/>
    </source>
</evidence>
<comment type="caution">
    <text evidence="5">The sequence shown here is derived from an EMBL/GenBank/DDBJ whole genome shotgun (WGS) entry which is preliminary data.</text>
</comment>
<dbReference type="Gene3D" id="3.60.21.10">
    <property type="match status" value="1"/>
</dbReference>
<reference evidence="5" key="1">
    <citation type="journal article" date="2014" name="Int. J. Syst. Evol. Microbiol.">
        <title>Complete genome sequence of Corynebacterium casei LMG S-19264T (=DSM 44701T), isolated from a smear-ripened cheese.</title>
        <authorList>
            <consortium name="US DOE Joint Genome Institute (JGI-PGF)"/>
            <person name="Walter F."/>
            <person name="Albersmeier A."/>
            <person name="Kalinowski J."/>
            <person name="Ruckert C."/>
        </authorList>
    </citation>
    <scope>NUCLEOTIDE SEQUENCE</scope>
    <source>
        <strain evidence="5">CGMCC 1.12160</strain>
    </source>
</reference>
<feature type="domain" description="Calcineurin-like phosphoesterase" evidence="3">
    <location>
        <begin position="57"/>
        <end position="298"/>
    </location>
</feature>
<dbReference type="GO" id="GO:0009166">
    <property type="term" value="P:nucleotide catabolic process"/>
    <property type="evidence" value="ECO:0007669"/>
    <property type="project" value="InterPro"/>
</dbReference>
<name>A0A917BRG1_9MICO</name>
<keyword evidence="1 2" id="KW-0732">Signal</keyword>
<dbReference type="GO" id="GO:0008768">
    <property type="term" value="F:UDP-sugar diphosphatase activity"/>
    <property type="evidence" value="ECO:0007669"/>
    <property type="project" value="TreeGrafter"/>
</dbReference>
<dbReference type="Pfam" id="PF02872">
    <property type="entry name" value="5_nucleotid_C"/>
    <property type="match status" value="1"/>
</dbReference>
<keyword evidence="6" id="KW-1185">Reference proteome</keyword>
<dbReference type="PANTHER" id="PTHR11575:SF24">
    <property type="entry name" value="5'-NUCLEOTIDASE"/>
    <property type="match status" value="1"/>
</dbReference>
<dbReference type="GO" id="GO:0008253">
    <property type="term" value="F:5'-nucleotidase activity"/>
    <property type="evidence" value="ECO:0007669"/>
    <property type="project" value="TreeGrafter"/>
</dbReference>
<dbReference type="GO" id="GO:0030288">
    <property type="term" value="C:outer membrane-bounded periplasmic space"/>
    <property type="evidence" value="ECO:0007669"/>
    <property type="project" value="TreeGrafter"/>
</dbReference>
<proteinExistence type="inferred from homology"/>
<dbReference type="Pfam" id="PF00149">
    <property type="entry name" value="Metallophos"/>
    <property type="match status" value="1"/>
</dbReference>
<accession>A0A917BRG1</accession>
<keyword evidence="2" id="KW-0547">Nucleotide-binding</keyword>
<dbReference type="InterPro" id="IPR008334">
    <property type="entry name" value="5'-Nucleotdase_C"/>
</dbReference>
<dbReference type="InterPro" id="IPR029052">
    <property type="entry name" value="Metallo-depent_PP-like"/>
</dbReference>
<gene>
    <name evidence="5" type="ORF">GCM10011366_22270</name>
</gene>
<dbReference type="PRINTS" id="PR01607">
    <property type="entry name" value="APYRASEFAMLY"/>
</dbReference>
<dbReference type="InterPro" id="IPR004843">
    <property type="entry name" value="Calcineurin-like_PHP"/>
</dbReference>
<dbReference type="Proteomes" id="UP000605670">
    <property type="component" value="Unassembled WGS sequence"/>
</dbReference>
<sequence length="580" mass="60361">MKRTLGLALVAATATSLVATAAVAAPKTLTTHDGTTAQGQGLAKGKGKAQGPTLDLQILHTSDFHGHLEPSNGFGGAAYLAGLVDQLRTANSVTLASGDIIGGSTFESGLFQDEPTIEVMNALGLDSSSVGNHEFDEGFAELQRIIEGGNHPELGQFGDQPYAGTDFSYLGANVVYKDSGEAALPPYEVHNVRGVKVGVIGIVTSDTPILVSPSGIADLQFLDEAETINRYAEELVGQGVEVITVAMHEGGYDEGLYPNPIDPTDVNVGCDTLSGPILDINAGVSAEVDVLMTGHTHNAYVCQLPDPDGVNRLVTSAGDWGRVLTELNLTIDRRTGDVVRDASSATNHVVMADATAAVNAEVAGIVDYWVAQADIVAGQVVGSVTADITGDSSGNRGIETPMADLVADSILWGTQDAGAQISFMNVGGVRDSFYYDEITAGEQPGEITYSEAYAVAPFGNLLVTLDLTGADIEAILNQQYNETRSRKMLALGVSEGFTYSWDATTNSVVPGSMMLNGVAIDPAATYKVSTLSFLAEGGDAFTAFTNATAVVGGPEDLANLVNYLRAHSPVSPPADRVTGL</sequence>
<dbReference type="GO" id="GO:0000166">
    <property type="term" value="F:nucleotide binding"/>
    <property type="evidence" value="ECO:0007669"/>
    <property type="project" value="UniProtKB-KW"/>
</dbReference>
<keyword evidence="2" id="KW-0378">Hydrolase</keyword>
<feature type="domain" description="5'-Nucleotidase C-terminal" evidence="4">
    <location>
        <begin position="381"/>
        <end position="545"/>
    </location>
</feature>